<keyword evidence="3" id="KW-1185">Reference proteome</keyword>
<dbReference type="PANTHER" id="PTHR12905">
    <property type="entry name" value="METALLOPHOSPHOESTERASE"/>
    <property type="match status" value="1"/>
</dbReference>
<evidence type="ECO:0000313" key="3">
    <source>
        <dbReference type="Proteomes" id="UP000664169"/>
    </source>
</evidence>
<dbReference type="Gene3D" id="3.60.21.10">
    <property type="match status" value="1"/>
</dbReference>
<feature type="domain" description="Calcineurin-like phosphoesterase" evidence="1">
    <location>
        <begin position="54"/>
        <end position="232"/>
    </location>
</feature>
<dbReference type="InterPro" id="IPR051693">
    <property type="entry name" value="UPF0046_metallophosphoest"/>
</dbReference>
<dbReference type="AlphaFoldDB" id="A0A8H3ER09"/>
<proteinExistence type="predicted"/>
<dbReference type="OrthoDB" id="630188at2759"/>
<dbReference type="InterPro" id="IPR004843">
    <property type="entry name" value="Calcineurin-like_PHP"/>
</dbReference>
<dbReference type="GO" id="GO:0016787">
    <property type="term" value="F:hydrolase activity"/>
    <property type="evidence" value="ECO:0007669"/>
    <property type="project" value="InterPro"/>
</dbReference>
<dbReference type="SUPFAM" id="SSF56300">
    <property type="entry name" value="Metallo-dependent phosphatases"/>
    <property type="match status" value="1"/>
</dbReference>
<dbReference type="Proteomes" id="UP000664169">
    <property type="component" value="Unassembled WGS sequence"/>
</dbReference>
<dbReference type="PANTHER" id="PTHR12905:SF18">
    <property type="entry name" value="ESTER HYDROLASE, PUTATIVE (AFU_ORTHOLOGUE AFUA_4G03130)-RELATED"/>
    <property type="match status" value="1"/>
</dbReference>
<sequence>MDVLRVVAPESPFQAPSLFWHIITRPIHFVLLHVHAFLVSLRGSRNKCNKDKIRIVCISDTHTFKPSIPEGDVLIHAGDLTNEGTVAEIQPQIDWLSNQPHQYIIAIAGNHDSYFDPKSRMVGDNKKQLDFKRVRYLQHSGTTLEFGSKSNRRLRIHGAPQIPECGGDEHAFQYRREDDAWTDTLPQDIDILITHTPPKWHLDLPWGMGCHFLLKEVWKVKPELHIFGHVHAGRGKQKVYWDEAQKAYEKVMSRQRVIDILNLWLWIDCMRVIAYDLVGILWTRVWGAESQGTTMVNSAIVDYYGKVKNPPQTIDL</sequence>
<dbReference type="EMBL" id="CAJPDQ010000005">
    <property type="protein sequence ID" value="CAF9910053.1"/>
    <property type="molecule type" value="Genomic_DNA"/>
</dbReference>
<dbReference type="Pfam" id="PF00149">
    <property type="entry name" value="Metallophos"/>
    <property type="match status" value="1"/>
</dbReference>
<gene>
    <name evidence="2" type="ORF">GOMPHAMPRED_006937</name>
</gene>
<organism evidence="2 3">
    <name type="scientific">Gomphillus americanus</name>
    <dbReference type="NCBI Taxonomy" id="1940652"/>
    <lineage>
        <taxon>Eukaryota</taxon>
        <taxon>Fungi</taxon>
        <taxon>Dikarya</taxon>
        <taxon>Ascomycota</taxon>
        <taxon>Pezizomycotina</taxon>
        <taxon>Lecanoromycetes</taxon>
        <taxon>OSLEUM clade</taxon>
        <taxon>Ostropomycetidae</taxon>
        <taxon>Ostropales</taxon>
        <taxon>Graphidaceae</taxon>
        <taxon>Gomphilloideae</taxon>
        <taxon>Gomphillus</taxon>
    </lineage>
</organism>
<comment type="caution">
    <text evidence="2">The sequence shown here is derived from an EMBL/GenBank/DDBJ whole genome shotgun (WGS) entry which is preliminary data.</text>
</comment>
<dbReference type="InterPro" id="IPR029052">
    <property type="entry name" value="Metallo-depent_PP-like"/>
</dbReference>
<evidence type="ECO:0000313" key="2">
    <source>
        <dbReference type="EMBL" id="CAF9910053.1"/>
    </source>
</evidence>
<dbReference type="CDD" id="cd07379">
    <property type="entry name" value="MPP_239FB"/>
    <property type="match status" value="1"/>
</dbReference>
<reference evidence="2" key="1">
    <citation type="submission" date="2021-03" db="EMBL/GenBank/DDBJ databases">
        <authorList>
            <person name="Tagirdzhanova G."/>
        </authorList>
    </citation>
    <scope>NUCLEOTIDE SEQUENCE</scope>
</reference>
<accession>A0A8H3ER09</accession>
<protein>
    <recommendedName>
        <fullName evidence="1">Calcineurin-like phosphoesterase domain-containing protein</fullName>
    </recommendedName>
</protein>
<name>A0A8H3ER09_9LECA</name>
<evidence type="ECO:0000259" key="1">
    <source>
        <dbReference type="Pfam" id="PF00149"/>
    </source>
</evidence>